<dbReference type="InterPro" id="IPR030846">
    <property type="entry name" value="DnaG_bac"/>
</dbReference>
<dbReference type="InterPro" id="IPR034151">
    <property type="entry name" value="TOPRIM_DnaG_bac"/>
</dbReference>
<organism evidence="17 18">
    <name type="scientific">Dolosicoccus paucivorans</name>
    <dbReference type="NCBI Taxonomy" id="84521"/>
    <lineage>
        <taxon>Bacteria</taxon>
        <taxon>Bacillati</taxon>
        <taxon>Bacillota</taxon>
        <taxon>Bacilli</taxon>
        <taxon>Lactobacillales</taxon>
        <taxon>Aerococcaceae</taxon>
        <taxon>Dolosicoccus</taxon>
    </lineage>
</organism>
<dbReference type="SMART" id="SM00493">
    <property type="entry name" value="TOPRIM"/>
    <property type="match status" value="1"/>
</dbReference>
<dbReference type="PANTHER" id="PTHR30313">
    <property type="entry name" value="DNA PRIMASE"/>
    <property type="match status" value="1"/>
</dbReference>
<comment type="caution">
    <text evidence="17">The sequence shown here is derived from an EMBL/GenBank/DDBJ whole genome shotgun (WGS) entry which is preliminary data.</text>
</comment>
<dbReference type="PROSITE" id="PS50880">
    <property type="entry name" value="TOPRIM"/>
    <property type="match status" value="1"/>
</dbReference>
<feature type="zinc finger region" description="CHC2-type" evidence="12 14">
    <location>
        <begin position="39"/>
        <end position="63"/>
    </location>
</feature>
<dbReference type="EMBL" id="PNHE01000004">
    <property type="protein sequence ID" value="PMC58933.1"/>
    <property type="molecule type" value="Genomic_DNA"/>
</dbReference>
<evidence type="ECO:0000256" key="11">
    <source>
        <dbReference type="ARBA" id="ARBA00023163"/>
    </source>
</evidence>
<keyword evidence="15" id="KW-0175">Coiled coil</keyword>
<protein>
    <recommendedName>
        <fullName evidence="12 13">DNA primase</fullName>
        <ecNumber evidence="12">2.7.7.101</ecNumber>
    </recommendedName>
</protein>
<dbReference type="Pfam" id="PF08275">
    <property type="entry name" value="DNAG_N"/>
    <property type="match status" value="1"/>
</dbReference>
<evidence type="ECO:0000256" key="7">
    <source>
        <dbReference type="ARBA" id="ARBA00022771"/>
    </source>
</evidence>
<dbReference type="InterPro" id="IPR016136">
    <property type="entry name" value="DNA_helicase_N/primase_C"/>
</dbReference>
<evidence type="ECO:0000259" key="16">
    <source>
        <dbReference type="PROSITE" id="PS50880"/>
    </source>
</evidence>
<dbReference type="Pfam" id="PF13155">
    <property type="entry name" value="Toprim_2"/>
    <property type="match status" value="1"/>
</dbReference>
<dbReference type="Proteomes" id="UP000235682">
    <property type="component" value="Unassembled WGS sequence"/>
</dbReference>
<name>A0A2N6SPD5_9LACT</name>
<dbReference type="FunFam" id="3.90.580.10:FF:000001">
    <property type="entry name" value="DNA primase"/>
    <property type="match status" value="1"/>
</dbReference>
<dbReference type="HAMAP" id="MF_00974">
    <property type="entry name" value="DNA_primase_DnaG"/>
    <property type="match status" value="1"/>
</dbReference>
<keyword evidence="9" id="KW-0460">Magnesium</keyword>
<dbReference type="InterPro" id="IPR037068">
    <property type="entry name" value="DNA_primase_core_N_sf"/>
</dbReference>
<dbReference type="PIRSF" id="PIRSF002811">
    <property type="entry name" value="DnaG"/>
    <property type="match status" value="1"/>
</dbReference>
<comment type="similarity">
    <text evidence="12 13">Belongs to the DnaG primase family.</text>
</comment>
<evidence type="ECO:0000256" key="1">
    <source>
        <dbReference type="ARBA" id="ARBA00022478"/>
    </source>
</evidence>
<feature type="coiled-coil region" evidence="15">
    <location>
        <begin position="579"/>
        <end position="622"/>
    </location>
</feature>
<dbReference type="RefSeq" id="WP_102233294.1">
    <property type="nucleotide sequence ID" value="NZ_PNHE01000004.1"/>
</dbReference>
<keyword evidence="4 12" id="KW-0548">Nucleotidyltransferase</keyword>
<dbReference type="InterPro" id="IPR006171">
    <property type="entry name" value="TOPRIM_dom"/>
</dbReference>
<dbReference type="SUPFAM" id="SSF56731">
    <property type="entry name" value="DNA primase core"/>
    <property type="match status" value="1"/>
</dbReference>
<dbReference type="Gene3D" id="3.90.580.10">
    <property type="entry name" value="Zinc finger, CHC2-type domain"/>
    <property type="match status" value="1"/>
</dbReference>
<dbReference type="Gene3D" id="1.10.860.10">
    <property type="entry name" value="DNAb Helicase, Chain A"/>
    <property type="match status" value="1"/>
</dbReference>
<dbReference type="NCBIfam" id="TIGR01391">
    <property type="entry name" value="dnaG"/>
    <property type="match status" value="1"/>
</dbReference>
<dbReference type="GO" id="GO:0008270">
    <property type="term" value="F:zinc ion binding"/>
    <property type="evidence" value="ECO:0007669"/>
    <property type="project" value="UniProtKB-UniRule"/>
</dbReference>
<sequence>MAFIPPQKIEEIQQKTDITQVIGKYTRLSQSGKNFVASCPFHEDRNPSFSVDKAKQLYHCFSCGRGGNVFNFLQEIEHINFVEAVKRAAEISHVPLDAEYLQERPLSSQDILKKRLLLIHQKVIDFYCYYLQGTQNGVEALDYLTKRQFTQETMESFQIGLAPHSSKILVQVLQQEEFTTEELIESGIFYLNNDNELIDRFRGRIIFPLRNVNGEVVGFSGRVYEQTSDLQQAKYLNSPNTAIFNKSHHLFNLDKATPTIRQTKQVLIAEGFMDVIALHQAKVENTVATMGTSLSSTHLQRLEKIASEVVLIFDGDKAGQQATDKAYQLGLNYDKLTFKNITIPMKMDPDEWIKEKGVESFQALIHQSDDMFSFYESFWQKDFDLSIQQELAQYIERLLMLVAQVSQSAIEVELKIQSIAQKYSIPVETLMQTYQTIQLPLAQSNAKENLQQPKKTVSKLSTATNLVSGDVTLRSKAAFFAEKQILFYLIYYPQAWEYLNEQFNGIPFILIHEHSQSLYFILEEAYYNKHNPVQLPMTELDQKINDETLKQLFISIRNEYQPLGFVKEVMSDCLTVLDREFIQLEIDELRQQANQLAKLKQLQEASELYRQIQDKVIELKSL</sequence>
<gene>
    <name evidence="12 17" type="primary">dnaG</name>
    <name evidence="17" type="ORF">CJ205_01830</name>
</gene>
<feature type="domain" description="Toprim" evidence="16">
    <location>
        <begin position="264"/>
        <end position="346"/>
    </location>
</feature>
<keyword evidence="6 12" id="KW-0479">Metal-binding</keyword>
<reference evidence="17 18" key="1">
    <citation type="submission" date="2017-09" db="EMBL/GenBank/DDBJ databases">
        <title>Bacterial strain isolated from the female urinary microbiota.</title>
        <authorList>
            <person name="Thomas-White K."/>
            <person name="Kumar N."/>
            <person name="Forster S."/>
            <person name="Putonti C."/>
            <person name="Lawley T."/>
            <person name="Wolfe A.J."/>
        </authorList>
    </citation>
    <scope>NUCLEOTIDE SEQUENCE [LARGE SCALE GENOMIC DNA]</scope>
    <source>
        <strain evidence="17 18">UMB0852</strain>
    </source>
</reference>
<dbReference type="STRING" id="84521.SAMN04487994_10158"/>
<accession>A0A2N6SPD5</accession>
<dbReference type="InterPro" id="IPR013264">
    <property type="entry name" value="DNAG_N"/>
</dbReference>
<evidence type="ECO:0000313" key="17">
    <source>
        <dbReference type="EMBL" id="PMC58933.1"/>
    </source>
</evidence>
<evidence type="ECO:0000256" key="6">
    <source>
        <dbReference type="ARBA" id="ARBA00022723"/>
    </source>
</evidence>
<evidence type="ECO:0000256" key="4">
    <source>
        <dbReference type="ARBA" id="ARBA00022695"/>
    </source>
</evidence>
<dbReference type="GO" id="GO:0006269">
    <property type="term" value="P:DNA replication, synthesis of primer"/>
    <property type="evidence" value="ECO:0007669"/>
    <property type="project" value="UniProtKB-UniRule"/>
</dbReference>
<dbReference type="EC" id="2.7.7.101" evidence="12"/>
<keyword evidence="7 12" id="KW-0863">Zinc-finger</keyword>
<dbReference type="Pfam" id="PF01807">
    <property type="entry name" value="Zn_ribbon_DnaG"/>
    <property type="match status" value="1"/>
</dbReference>
<keyword evidence="8 12" id="KW-0862">Zinc</keyword>
<evidence type="ECO:0000256" key="2">
    <source>
        <dbReference type="ARBA" id="ARBA00022515"/>
    </source>
</evidence>
<dbReference type="GO" id="GO:1990077">
    <property type="term" value="C:primosome complex"/>
    <property type="evidence" value="ECO:0007669"/>
    <property type="project" value="UniProtKB-KW"/>
</dbReference>
<evidence type="ECO:0000256" key="13">
    <source>
        <dbReference type="PIRNR" id="PIRNR002811"/>
    </source>
</evidence>
<dbReference type="SMART" id="SM00400">
    <property type="entry name" value="ZnF_CHCC"/>
    <property type="match status" value="1"/>
</dbReference>
<dbReference type="GO" id="GO:0000428">
    <property type="term" value="C:DNA-directed RNA polymerase complex"/>
    <property type="evidence" value="ECO:0007669"/>
    <property type="project" value="UniProtKB-KW"/>
</dbReference>
<evidence type="ECO:0000256" key="9">
    <source>
        <dbReference type="ARBA" id="ARBA00022842"/>
    </source>
</evidence>
<keyword evidence="2 12" id="KW-0639">Primosome</keyword>
<keyword evidence="10 12" id="KW-0238">DNA-binding</keyword>
<dbReference type="InterPro" id="IPR050219">
    <property type="entry name" value="DnaG_primase"/>
</dbReference>
<dbReference type="InterPro" id="IPR036977">
    <property type="entry name" value="DNA_primase_Znf_CHC2"/>
</dbReference>
<evidence type="ECO:0000256" key="5">
    <source>
        <dbReference type="ARBA" id="ARBA00022705"/>
    </source>
</evidence>
<dbReference type="InterPro" id="IPR002694">
    <property type="entry name" value="Znf_CHC2"/>
</dbReference>
<dbReference type="InterPro" id="IPR006295">
    <property type="entry name" value="DNA_primase_DnaG"/>
</dbReference>
<evidence type="ECO:0000256" key="12">
    <source>
        <dbReference type="HAMAP-Rule" id="MF_00974"/>
    </source>
</evidence>
<dbReference type="GO" id="GO:0003899">
    <property type="term" value="F:DNA-directed RNA polymerase activity"/>
    <property type="evidence" value="ECO:0007669"/>
    <property type="project" value="UniProtKB-UniRule"/>
</dbReference>
<evidence type="ECO:0000313" key="18">
    <source>
        <dbReference type="Proteomes" id="UP000235682"/>
    </source>
</evidence>
<dbReference type="Gene3D" id="3.40.1360.10">
    <property type="match status" value="1"/>
</dbReference>
<dbReference type="SUPFAM" id="SSF57783">
    <property type="entry name" value="Zinc beta-ribbon"/>
    <property type="match status" value="1"/>
</dbReference>
<keyword evidence="3 12" id="KW-0808">Transferase</keyword>
<evidence type="ECO:0000256" key="14">
    <source>
        <dbReference type="PIRSR" id="PIRSR002811-1"/>
    </source>
</evidence>
<evidence type="ECO:0000256" key="3">
    <source>
        <dbReference type="ARBA" id="ARBA00022679"/>
    </source>
</evidence>
<dbReference type="Gene3D" id="3.90.980.10">
    <property type="entry name" value="DNA primase, catalytic core, N-terminal domain"/>
    <property type="match status" value="1"/>
</dbReference>
<evidence type="ECO:0000256" key="15">
    <source>
        <dbReference type="SAM" id="Coils"/>
    </source>
</evidence>
<comment type="catalytic activity">
    <reaction evidence="12">
        <text>ssDNA + n NTP = ssDNA/pppN(pN)n-1 hybrid + (n-1) diphosphate.</text>
        <dbReference type="EC" id="2.7.7.101"/>
    </reaction>
</comment>
<dbReference type="CDD" id="cd03364">
    <property type="entry name" value="TOPRIM_DnaG_primases"/>
    <property type="match status" value="1"/>
</dbReference>
<dbReference type="GO" id="GO:0005737">
    <property type="term" value="C:cytoplasm"/>
    <property type="evidence" value="ECO:0007669"/>
    <property type="project" value="TreeGrafter"/>
</dbReference>
<keyword evidence="18" id="KW-1185">Reference proteome</keyword>
<proteinExistence type="inferred from homology"/>
<evidence type="ECO:0000256" key="8">
    <source>
        <dbReference type="ARBA" id="ARBA00022833"/>
    </source>
</evidence>
<comment type="subunit">
    <text evidence="12">Monomer. Interacts with DnaB.</text>
</comment>
<dbReference type="AlphaFoldDB" id="A0A2N6SPD5"/>
<keyword evidence="11 12" id="KW-0804">Transcription</keyword>
<dbReference type="PANTHER" id="PTHR30313:SF2">
    <property type="entry name" value="DNA PRIMASE"/>
    <property type="match status" value="1"/>
</dbReference>
<comment type="cofactor">
    <cofactor evidence="12 13 14">
        <name>Zn(2+)</name>
        <dbReference type="ChEBI" id="CHEBI:29105"/>
    </cofactor>
    <text evidence="12 13 14">Binds 1 zinc ion per monomer.</text>
</comment>
<evidence type="ECO:0000256" key="10">
    <source>
        <dbReference type="ARBA" id="ARBA00023125"/>
    </source>
</evidence>
<keyword evidence="5 12" id="KW-0235">DNA replication</keyword>
<keyword evidence="1 12" id="KW-0240">DNA-directed RNA polymerase</keyword>
<comment type="function">
    <text evidence="12 13">RNA polymerase that catalyzes the synthesis of short RNA molecules used as primers for DNA polymerase during DNA replication.</text>
</comment>
<dbReference type="GO" id="GO:0003677">
    <property type="term" value="F:DNA binding"/>
    <property type="evidence" value="ECO:0007669"/>
    <property type="project" value="UniProtKB-KW"/>
</dbReference>
<comment type="domain">
    <text evidence="12">Contains an N-terminal zinc-binding domain, a central core domain that contains the primase activity, and a C-terminal DnaB-binding domain.</text>
</comment>